<keyword evidence="8" id="KW-1185">Reference proteome</keyword>
<evidence type="ECO:0000313" key="7">
    <source>
        <dbReference type="EMBL" id="KAF7354446.1"/>
    </source>
</evidence>
<name>A0A8H7D0A5_9AGAR</name>
<dbReference type="PANTHER" id="PTHR46481:SF10">
    <property type="entry name" value="ZINC FINGER BED DOMAIN-CONTAINING PROTEIN 39"/>
    <property type="match status" value="1"/>
</dbReference>
<gene>
    <name evidence="7" type="ORF">MVEN_01133700</name>
</gene>
<dbReference type="SUPFAM" id="SSF53098">
    <property type="entry name" value="Ribonuclease H-like"/>
    <property type="match status" value="1"/>
</dbReference>
<dbReference type="PANTHER" id="PTHR46481">
    <property type="entry name" value="ZINC FINGER BED DOMAIN-CONTAINING PROTEIN 4"/>
    <property type="match status" value="1"/>
</dbReference>
<feature type="compositionally biased region" description="Acidic residues" evidence="6">
    <location>
        <begin position="306"/>
        <end position="319"/>
    </location>
</feature>
<organism evidence="7 8">
    <name type="scientific">Mycena venus</name>
    <dbReference type="NCBI Taxonomy" id="2733690"/>
    <lineage>
        <taxon>Eukaryota</taxon>
        <taxon>Fungi</taxon>
        <taxon>Dikarya</taxon>
        <taxon>Basidiomycota</taxon>
        <taxon>Agaricomycotina</taxon>
        <taxon>Agaricomycetes</taxon>
        <taxon>Agaricomycetidae</taxon>
        <taxon>Agaricales</taxon>
        <taxon>Marasmiineae</taxon>
        <taxon>Mycenaceae</taxon>
        <taxon>Mycena</taxon>
    </lineage>
</organism>
<dbReference type="Proteomes" id="UP000620124">
    <property type="component" value="Unassembled WGS sequence"/>
</dbReference>
<feature type="region of interest" description="Disordered" evidence="6">
    <location>
        <begin position="297"/>
        <end position="321"/>
    </location>
</feature>
<evidence type="ECO:0000256" key="1">
    <source>
        <dbReference type="ARBA" id="ARBA00004123"/>
    </source>
</evidence>
<evidence type="ECO:0000256" key="4">
    <source>
        <dbReference type="ARBA" id="ARBA00022833"/>
    </source>
</evidence>
<evidence type="ECO:0000256" key="5">
    <source>
        <dbReference type="ARBA" id="ARBA00023242"/>
    </source>
</evidence>
<reference evidence="7" key="1">
    <citation type="submission" date="2020-05" db="EMBL/GenBank/DDBJ databases">
        <title>Mycena genomes resolve the evolution of fungal bioluminescence.</title>
        <authorList>
            <person name="Tsai I.J."/>
        </authorList>
    </citation>
    <scope>NUCLEOTIDE SEQUENCE</scope>
    <source>
        <strain evidence="7">CCC161011</strain>
    </source>
</reference>
<evidence type="ECO:0000256" key="3">
    <source>
        <dbReference type="ARBA" id="ARBA00022771"/>
    </source>
</evidence>
<comment type="subcellular location">
    <subcellularLocation>
        <location evidence="1">Nucleus</location>
    </subcellularLocation>
</comment>
<dbReference type="InterPro" id="IPR012337">
    <property type="entry name" value="RNaseH-like_sf"/>
</dbReference>
<keyword evidence="5" id="KW-0539">Nucleus</keyword>
<evidence type="ECO:0000256" key="6">
    <source>
        <dbReference type="SAM" id="MobiDB-lite"/>
    </source>
</evidence>
<keyword evidence="3" id="KW-0863">Zinc-finger</keyword>
<keyword evidence="4" id="KW-0862">Zinc</keyword>
<dbReference type="InterPro" id="IPR052035">
    <property type="entry name" value="ZnF_BED_domain_contain"/>
</dbReference>
<comment type="caution">
    <text evidence="7">The sequence shown here is derived from an EMBL/GenBank/DDBJ whole genome shotgun (WGS) entry which is preliminary data.</text>
</comment>
<keyword evidence="2" id="KW-0479">Metal-binding</keyword>
<sequence>MTTVFLFDPTEIVKTDKSADSKYFFGRRSLDNGFKCRLCLQIYGPNTSLTTRCLHLQNAPGHPEEYFAAVEQHGFANKLPAELVRQVAEDRALSLNRISFSMNTFIEQSVKVFVVNDLLIHLIDSGEFRDLLLLLRDSLAEKDIPHRTKLTKLVVEAWVKYYAELKVTLNVAIGKISFTADIWSSKGLHPYLAITAHWLGPRGDDLQVLLCQTLLAFRRICGAHSGQRIARIVFNILEDAGIVWNVGHFTLDNVSNNGTFMLHFTSLLRDIGIRDFDEKQNYIRCFANVIRVMEKDDADAEHSDSDTDPATESTDDEEPVPVGMRATRYTWKAGPIHRARKTVAFIRKSGQRRDELQSIITHGNTHSLWKEVTMGKEGTLIESPV</sequence>
<dbReference type="OrthoDB" id="1607513at2759"/>
<evidence type="ECO:0000256" key="2">
    <source>
        <dbReference type="ARBA" id="ARBA00022723"/>
    </source>
</evidence>
<accession>A0A8H7D0A5</accession>
<proteinExistence type="predicted"/>
<protein>
    <submittedName>
        <fullName evidence="7">Putative AC transposase</fullName>
    </submittedName>
</protein>
<evidence type="ECO:0000313" key="8">
    <source>
        <dbReference type="Proteomes" id="UP000620124"/>
    </source>
</evidence>
<dbReference type="AlphaFoldDB" id="A0A8H7D0A5"/>
<dbReference type="GO" id="GO:0005634">
    <property type="term" value="C:nucleus"/>
    <property type="evidence" value="ECO:0007669"/>
    <property type="project" value="UniProtKB-SubCell"/>
</dbReference>
<dbReference type="EMBL" id="JACAZI010000008">
    <property type="protein sequence ID" value="KAF7354446.1"/>
    <property type="molecule type" value="Genomic_DNA"/>
</dbReference>
<dbReference type="GO" id="GO:0008270">
    <property type="term" value="F:zinc ion binding"/>
    <property type="evidence" value="ECO:0007669"/>
    <property type="project" value="UniProtKB-KW"/>
</dbReference>